<accession>A0AAN7PJF4</accession>
<comment type="caution">
    <text evidence="1">The sequence shown here is derived from an EMBL/GenBank/DDBJ whole genome shotgun (WGS) entry which is preliminary data.</text>
</comment>
<gene>
    <name evidence="1" type="ORF">QYF61_013137</name>
</gene>
<keyword evidence="2" id="KW-1185">Reference proteome</keyword>
<sequence length="69" mass="7593">MSAKWMHQYILGATQLENSLAEKDLGILVDTKLNMSQQCAPAAKEANGILGCIRQNIAGRSKEVILPFY</sequence>
<evidence type="ECO:0000313" key="1">
    <source>
        <dbReference type="EMBL" id="KAK4827003.1"/>
    </source>
</evidence>
<dbReference type="EMBL" id="JAUNZN010000002">
    <property type="protein sequence ID" value="KAK4827003.1"/>
    <property type="molecule type" value="Genomic_DNA"/>
</dbReference>
<reference evidence="1 2" key="1">
    <citation type="journal article" date="2023" name="J. Hered.">
        <title>Chromosome-level genome of the wood stork (Mycteria americana) provides insight into avian chromosome evolution.</title>
        <authorList>
            <person name="Flamio R. Jr."/>
            <person name="Ramstad K.M."/>
        </authorList>
    </citation>
    <scope>NUCLEOTIDE SEQUENCE [LARGE SCALE GENOMIC DNA]</scope>
    <source>
        <strain evidence="1">JAX WOST 10</strain>
    </source>
</reference>
<organism evidence="1 2">
    <name type="scientific">Mycteria americana</name>
    <name type="common">Wood stork</name>
    <dbReference type="NCBI Taxonomy" id="33587"/>
    <lineage>
        <taxon>Eukaryota</taxon>
        <taxon>Metazoa</taxon>
        <taxon>Chordata</taxon>
        <taxon>Craniata</taxon>
        <taxon>Vertebrata</taxon>
        <taxon>Euteleostomi</taxon>
        <taxon>Archelosauria</taxon>
        <taxon>Archosauria</taxon>
        <taxon>Dinosauria</taxon>
        <taxon>Saurischia</taxon>
        <taxon>Theropoda</taxon>
        <taxon>Coelurosauria</taxon>
        <taxon>Aves</taxon>
        <taxon>Neognathae</taxon>
        <taxon>Neoaves</taxon>
        <taxon>Aequornithes</taxon>
        <taxon>Ciconiiformes</taxon>
        <taxon>Ciconiidae</taxon>
        <taxon>Mycteria</taxon>
    </lineage>
</organism>
<name>A0AAN7PJF4_MYCAM</name>
<dbReference type="AlphaFoldDB" id="A0AAN7PJF4"/>
<dbReference type="PANTHER" id="PTHR33332">
    <property type="entry name" value="REVERSE TRANSCRIPTASE DOMAIN-CONTAINING PROTEIN"/>
    <property type="match status" value="1"/>
</dbReference>
<proteinExistence type="predicted"/>
<dbReference type="Proteomes" id="UP001333110">
    <property type="component" value="Unassembled WGS sequence"/>
</dbReference>
<evidence type="ECO:0000313" key="2">
    <source>
        <dbReference type="Proteomes" id="UP001333110"/>
    </source>
</evidence>
<protein>
    <submittedName>
        <fullName evidence="1">Uncharacterized protein</fullName>
    </submittedName>
</protein>